<dbReference type="EMBL" id="JARXIC010000014">
    <property type="protein sequence ID" value="MDQ8194766.1"/>
    <property type="molecule type" value="Genomic_DNA"/>
</dbReference>
<evidence type="ECO:0000313" key="5">
    <source>
        <dbReference type="EMBL" id="MDQ8194766.1"/>
    </source>
</evidence>
<gene>
    <name evidence="5" type="ORF">QEH59_10040</name>
</gene>
<dbReference type="InterPro" id="IPR028082">
    <property type="entry name" value="Peripla_BP_I"/>
</dbReference>
<dbReference type="InterPro" id="IPR000843">
    <property type="entry name" value="HTH_LacI"/>
</dbReference>
<dbReference type="Proteomes" id="UP001243717">
    <property type="component" value="Unassembled WGS sequence"/>
</dbReference>
<evidence type="ECO:0000256" key="3">
    <source>
        <dbReference type="ARBA" id="ARBA00023163"/>
    </source>
</evidence>
<dbReference type="Gene3D" id="1.10.260.40">
    <property type="entry name" value="lambda repressor-like DNA-binding domains"/>
    <property type="match status" value="1"/>
</dbReference>
<comment type="caution">
    <text evidence="5">The sequence shown here is derived from an EMBL/GenBank/DDBJ whole genome shotgun (WGS) entry which is preliminary data.</text>
</comment>
<dbReference type="RefSeq" id="WP_308985232.1">
    <property type="nucleotide sequence ID" value="NZ_JARXIC010000014.1"/>
</dbReference>
<accession>A0ABU1ALW6</accession>
<evidence type="ECO:0000259" key="4">
    <source>
        <dbReference type="PROSITE" id="PS50932"/>
    </source>
</evidence>
<dbReference type="InterPro" id="IPR010982">
    <property type="entry name" value="Lambda_DNA-bd_dom_sf"/>
</dbReference>
<name>A0ABU1ALW6_9BACT</name>
<dbReference type="InterPro" id="IPR046335">
    <property type="entry name" value="LacI/GalR-like_sensor"/>
</dbReference>
<dbReference type="SMART" id="SM00354">
    <property type="entry name" value="HTH_LACI"/>
    <property type="match status" value="1"/>
</dbReference>
<protein>
    <submittedName>
        <fullName evidence="5">LacI family DNA-binding transcriptional regulator</fullName>
    </submittedName>
</protein>
<dbReference type="SUPFAM" id="SSF53822">
    <property type="entry name" value="Periplasmic binding protein-like I"/>
    <property type="match status" value="1"/>
</dbReference>
<dbReference type="PANTHER" id="PTHR30146:SF109">
    <property type="entry name" value="HTH-TYPE TRANSCRIPTIONAL REGULATOR GALS"/>
    <property type="match status" value="1"/>
</dbReference>
<evidence type="ECO:0000313" key="6">
    <source>
        <dbReference type="Proteomes" id="UP001243717"/>
    </source>
</evidence>
<dbReference type="Pfam" id="PF00356">
    <property type="entry name" value="LacI"/>
    <property type="match status" value="1"/>
</dbReference>
<keyword evidence="3" id="KW-0804">Transcription</keyword>
<keyword evidence="2 5" id="KW-0238">DNA-binding</keyword>
<dbReference type="CDD" id="cd06267">
    <property type="entry name" value="PBP1_LacI_sugar_binding-like"/>
    <property type="match status" value="1"/>
</dbReference>
<dbReference type="Gene3D" id="3.40.50.2300">
    <property type="match status" value="2"/>
</dbReference>
<dbReference type="PANTHER" id="PTHR30146">
    <property type="entry name" value="LACI-RELATED TRANSCRIPTIONAL REPRESSOR"/>
    <property type="match status" value="1"/>
</dbReference>
<evidence type="ECO:0000256" key="2">
    <source>
        <dbReference type="ARBA" id="ARBA00023125"/>
    </source>
</evidence>
<keyword evidence="1" id="KW-0805">Transcription regulation</keyword>
<sequence>MNIKSIAKISGVSVATVSRVLNNESGVSEKLRLRTLSAIEGRGYQPRESSTRRARIAMVVEPGTPTFDNFFAQIFTGISSYAFANNVETTLLYHAQGDVGELDVVELLRKKRCNGVIFLSPLSRERAESLVEARIPAVVVASRCEVPGVGFIDCDSRRSAYEQTEYLIRLGHRRIGFLCGSLDGIIDHQERLDAYKQALADSDIELELGWVIPHVPTDVTERAGYDQANQLLDCHSDVTAIFATNDAMAYGAISACVERGLRVPEDVSVIGHDDNPTSKYYNPSLTTTRQPLRDMGTEAAQWVDLKLKGKLDTMPSKVIHGDLIVRRSCAPVKISS</sequence>
<dbReference type="GO" id="GO:0003677">
    <property type="term" value="F:DNA binding"/>
    <property type="evidence" value="ECO:0007669"/>
    <property type="project" value="UniProtKB-KW"/>
</dbReference>
<organism evidence="5 6">
    <name type="scientific">Thalassobacterium sedimentorum</name>
    <dbReference type="NCBI Taxonomy" id="3041258"/>
    <lineage>
        <taxon>Bacteria</taxon>
        <taxon>Pseudomonadati</taxon>
        <taxon>Verrucomicrobiota</taxon>
        <taxon>Opitutia</taxon>
        <taxon>Puniceicoccales</taxon>
        <taxon>Coraliomargaritaceae</taxon>
        <taxon>Thalassobacterium</taxon>
    </lineage>
</organism>
<dbReference type="Pfam" id="PF13377">
    <property type="entry name" value="Peripla_BP_3"/>
    <property type="match status" value="1"/>
</dbReference>
<proteinExistence type="predicted"/>
<dbReference type="CDD" id="cd01392">
    <property type="entry name" value="HTH_LacI"/>
    <property type="match status" value="1"/>
</dbReference>
<feature type="domain" description="HTH lacI-type" evidence="4">
    <location>
        <begin position="1"/>
        <end position="55"/>
    </location>
</feature>
<dbReference type="PROSITE" id="PS50932">
    <property type="entry name" value="HTH_LACI_2"/>
    <property type="match status" value="1"/>
</dbReference>
<keyword evidence="6" id="KW-1185">Reference proteome</keyword>
<evidence type="ECO:0000256" key="1">
    <source>
        <dbReference type="ARBA" id="ARBA00023015"/>
    </source>
</evidence>
<reference evidence="5 6" key="1">
    <citation type="submission" date="2023-04" db="EMBL/GenBank/DDBJ databases">
        <title>A novel bacteria isolated from coastal sediment.</title>
        <authorList>
            <person name="Liu X.-J."/>
            <person name="Du Z.-J."/>
        </authorList>
    </citation>
    <scope>NUCLEOTIDE SEQUENCE [LARGE SCALE GENOMIC DNA]</scope>
    <source>
        <strain evidence="5 6">SDUM461004</strain>
    </source>
</reference>
<dbReference type="SUPFAM" id="SSF47413">
    <property type="entry name" value="lambda repressor-like DNA-binding domains"/>
    <property type="match status" value="1"/>
</dbReference>